<dbReference type="SUPFAM" id="SSF47050">
    <property type="entry name" value="VHP, Villin headpiece domain"/>
    <property type="match status" value="1"/>
</dbReference>
<dbReference type="SMART" id="SM00153">
    <property type="entry name" value="VHP"/>
    <property type="match status" value="1"/>
</dbReference>
<dbReference type="Gene3D" id="3.40.20.10">
    <property type="entry name" value="Severin"/>
    <property type="match status" value="1"/>
</dbReference>
<reference evidence="2" key="1">
    <citation type="submission" date="2021-02" db="EMBL/GenBank/DDBJ databases">
        <authorList>
            <person name="Nowell W R."/>
        </authorList>
    </citation>
    <scope>NUCLEOTIDE SEQUENCE</scope>
</reference>
<proteinExistence type="predicted"/>
<dbReference type="InterPro" id="IPR036886">
    <property type="entry name" value="Villin_headpiece_dom_sf"/>
</dbReference>
<dbReference type="PANTHER" id="PTHR11977">
    <property type="entry name" value="VILLIN"/>
    <property type="match status" value="1"/>
</dbReference>
<dbReference type="EMBL" id="CAJOBE010026582">
    <property type="protein sequence ID" value="CAF4273594.1"/>
    <property type="molecule type" value="Genomic_DNA"/>
</dbReference>
<feature type="domain" description="HP" evidence="1">
    <location>
        <begin position="105"/>
        <end position="168"/>
    </location>
</feature>
<dbReference type="GO" id="GO:0005546">
    <property type="term" value="F:phosphatidylinositol-4,5-bisphosphate binding"/>
    <property type="evidence" value="ECO:0007669"/>
    <property type="project" value="TreeGrafter"/>
</dbReference>
<organism evidence="2 3">
    <name type="scientific">Rotaria sordida</name>
    <dbReference type="NCBI Taxonomy" id="392033"/>
    <lineage>
        <taxon>Eukaryota</taxon>
        <taxon>Metazoa</taxon>
        <taxon>Spiralia</taxon>
        <taxon>Gnathifera</taxon>
        <taxon>Rotifera</taxon>
        <taxon>Eurotatoria</taxon>
        <taxon>Bdelloidea</taxon>
        <taxon>Philodinida</taxon>
        <taxon>Philodinidae</taxon>
        <taxon>Rotaria</taxon>
    </lineage>
</organism>
<dbReference type="InterPro" id="IPR003128">
    <property type="entry name" value="Villin_headpiece"/>
</dbReference>
<dbReference type="GO" id="GO:0051015">
    <property type="term" value="F:actin filament binding"/>
    <property type="evidence" value="ECO:0007669"/>
    <property type="project" value="InterPro"/>
</dbReference>
<dbReference type="Pfam" id="PF02209">
    <property type="entry name" value="VHP"/>
    <property type="match status" value="1"/>
</dbReference>
<dbReference type="GO" id="GO:0005737">
    <property type="term" value="C:cytoplasm"/>
    <property type="evidence" value="ECO:0007669"/>
    <property type="project" value="TreeGrafter"/>
</dbReference>
<protein>
    <recommendedName>
        <fullName evidence="1">HP domain-containing protein</fullName>
    </recommendedName>
</protein>
<dbReference type="GO" id="GO:0008154">
    <property type="term" value="P:actin polymerization or depolymerization"/>
    <property type="evidence" value="ECO:0007669"/>
    <property type="project" value="TreeGrafter"/>
</dbReference>
<dbReference type="PROSITE" id="PS51089">
    <property type="entry name" value="HP"/>
    <property type="match status" value="1"/>
</dbReference>
<dbReference type="Proteomes" id="UP000663874">
    <property type="component" value="Unassembled WGS sequence"/>
</dbReference>
<comment type="caution">
    <text evidence="2">The sequence shown here is derived from an EMBL/GenBank/DDBJ whole genome shotgun (WGS) entry which is preliminary data.</text>
</comment>
<dbReference type="AlphaFoldDB" id="A0A820G9F2"/>
<dbReference type="InterPro" id="IPR029006">
    <property type="entry name" value="ADF-H/Gelsolin-like_dom_sf"/>
</dbReference>
<sequence>FLFTQADLYELHQPALCLIDTDTELYIWQGWNDLSDDELDLQLYNANIQAGSPRDIRFTAERRCAFLTAVEYCKAKTGSATVDLPCSIEGKKLDQKDSVIDMLTYLCPEQYTIEELRARPLPEGVNTSKIEFYLSDDDFQKEFRMTKDEFYALPYWKQTNIKKSLGFF</sequence>
<evidence type="ECO:0000259" key="1">
    <source>
        <dbReference type="PROSITE" id="PS51089"/>
    </source>
</evidence>
<accession>A0A820G9F2</accession>
<dbReference type="InterPro" id="IPR007122">
    <property type="entry name" value="Villin/Gelsolin"/>
</dbReference>
<evidence type="ECO:0000313" key="3">
    <source>
        <dbReference type="Proteomes" id="UP000663874"/>
    </source>
</evidence>
<evidence type="ECO:0000313" key="2">
    <source>
        <dbReference type="EMBL" id="CAF4273594.1"/>
    </source>
</evidence>
<feature type="non-terminal residue" evidence="2">
    <location>
        <position position="1"/>
    </location>
</feature>
<name>A0A820G9F2_9BILA</name>
<dbReference type="PANTHER" id="PTHR11977:SF45">
    <property type="entry name" value="SUPERVILLIN"/>
    <property type="match status" value="1"/>
</dbReference>
<dbReference type="GO" id="GO:0051016">
    <property type="term" value="P:barbed-end actin filament capping"/>
    <property type="evidence" value="ECO:0007669"/>
    <property type="project" value="TreeGrafter"/>
</dbReference>
<gene>
    <name evidence="2" type="ORF">FNK824_LOCUS39599</name>
</gene>
<dbReference type="GO" id="GO:0051014">
    <property type="term" value="P:actin filament severing"/>
    <property type="evidence" value="ECO:0007669"/>
    <property type="project" value="TreeGrafter"/>
</dbReference>
<dbReference type="GO" id="GO:0015629">
    <property type="term" value="C:actin cytoskeleton"/>
    <property type="evidence" value="ECO:0007669"/>
    <property type="project" value="TreeGrafter"/>
</dbReference>
<dbReference type="Gene3D" id="1.10.950.10">
    <property type="entry name" value="Villin headpiece domain"/>
    <property type="match status" value="1"/>
</dbReference>